<evidence type="ECO:0000313" key="3">
    <source>
        <dbReference type="Proteomes" id="UP000266841"/>
    </source>
</evidence>
<evidence type="ECO:0000256" key="1">
    <source>
        <dbReference type="SAM" id="MobiDB-lite"/>
    </source>
</evidence>
<accession>K0T575</accession>
<dbReference type="EMBL" id="AGNL01015684">
    <property type="protein sequence ID" value="EJK65552.1"/>
    <property type="molecule type" value="Genomic_DNA"/>
</dbReference>
<gene>
    <name evidence="2" type="ORF">THAOC_13570</name>
</gene>
<protein>
    <submittedName>
        <fullName evidence="2">Uncharacterized protein</fullName>
    </submittedName>
</protein>
<feature type="region of interest" description="Disordered" evidence="1">
    <location>
        <begin position="31"/>
        <end position="50"/>
    </location>
</feature>
<organism evidence="2 3">
    <name type="scientific">Thalassiosira oceanica</name>
    <name type="common">Marine diatom</name>
    <dbReference type="NCBI Taxonomy" id="159749"/>
    <lineage>
        <taxon>Eukaryota</taxon>
        <taxon>Sar</taxon>
        <taxon>Stramenopiles</taxon>
        <taxon>Ochrophyta</taxon>
        <taxon>Bacillariophyta</taxon>
        <taxon>Coscinodiscophyceae</taxon>
        <taxon>Thalassiosirophycidae</taxon>
        <taxon>Thalassiosirales</taxon>
        <taxon>Thalassiosiraceae</taxon>
        <taxon>Thalassiosira</taxon>
    </lineage>
</organism>
<name>K0T575_THAOC</name>
<reference evidence="2 3" key="1">
    <citation type="journal article" date="2012" name="Genome Biol.">
        <title>Genome and low-iron response of an oceanic diatom adapted to chronic iron limitation.</title>
        <authorList>
            <person name="Lommer M."/>
            <person name="Specht M."/>
            <person name="Roy A.S."/>
            <person name="Kraemer L."/>
            <person name="Andreson R."/>
            <person name="Gutowska M.A."/>
            <person name="Wolf J."/>
            <person name="Bergner S.V."/>
            <person name="Schilhabel M.B."/>
            <person name="Klostermeier U.C."/>
            <person name="Beiko R.G."/>
            <person name="Rosenstiel P."/>
            <person name="Hippler M."/>
            <person name="Laroche J."/>
        </authorList>
    </citation>
    <scope>NUCLEOTIDE SEQUENCE [LARGE SCALE GENOMIC DNA]</scope>
    <source>
        <strain evidence="2 3">CCMP1005</strain>
    </source>
</reference>
<dbReference type="AlphaFoldDB" id="K0T575"/>
<feature type="non-terminal residue" evidence="2">
    <location>
        <position position="1"/>
    </location>
</feature>
<sequence length="67" mass="7041">GGVAPGRGCEMASLEDDMKSLTVDGRGAAFSQKSNSFGKPNGHTIRASPPISRIGSRKINRNMHASQ</sequence>
<evidence type="ECO:0000313" key="2">
    <source>
        <dbReference type="EMBL" id="EJK65552.1"/>
    </source>
</evidence>
<dbReference type="Proteomes" id="UP000266841">
    <property type="component" value="Unassembled WGS sequence"/>
</dbReference>
<keyword evidence="3" id="KW-1185">Reference proteome</keyword>
<proteinExistence type="predicted"/>
<comment type="caution">
    <text evidence="2">The sequence shown here is derived from an EMBL/GenBank/DDBJ whole genome shotgun (WGS) entry which is preliminary data.</text>
</comment>